<evidence type="ECO:0000313" key="2">
    <source>
        <dbReference type="EMBL" id="WNL31209.1"/>
    </source>
</evidence>
<dbReference type="Pfam" id="PF22758">
    <property type="entry name" value="Phage_cement"/>
    <property type="match status" value="1"/>
</dbReference>
<gene>
    <name evidence="3" type="ORF">RJG58_06875</name>
    <name evidence="4" type="ORF">RMP69_06875</name>
    <name evidence="1" type="ORF">RMQ65_01220</name>
    <name evidence="2" type="ORF">RMQ67_06875</name>
</gene>
<organism evidence="1">
    <name type="scientific">Arcobacter sp. AZ-2023</name>
    <dbReference type="NCBI Taxonomy" id="3074453"/>
    <lineage>
        <taxon>Bacteria</taxon>
        <taxon>Pseudomonadati</taxon>
        <taxon>Campylobacterota</taxon>
        <taxon>Epsilonproteobacteria</taxon>
        <taxon>Campylobacterales</taxon>
        <taxon>Arcobacteraceae</taxon>
        <taxon>Arcobacter</taxon>
    </lineage>
</organism>
<dbReference type="InterPro" id="IPR054438">
    <property type="entry name" value="Struct_cement_gp24/gp6"/>
</dbReference>
<name>A0AA96DGD9_9BACT</name>
<reference evidence="1" key="1">
    <citation type="submission" date="2023-09" db="EMBL/GenBank/DDBJ databases">
        <title>Arcobacter tbilisiensis sp. nov. isolated from chicken meat in Tbilisi, Georgia.</title>
        <authorList>
            <person name="Matthias R."/>
            <person name="Zautner A.E."/>
        </authorList>
    </citation>
    <scope>NUCLEOTIDE SEQUENCE</scope>
    <source>
        <strain evidence="3">LEO 101</strain>
        <strain evidence="1">LEO 49</strain>
        <strain evidence="4">LEO 50</strain>
        <strain evidence="2">LEO 53</strain>
    </source>
</reference>
<proteinExistence type="predicted"/>
<dbReference type="EMBL" id="CP135130">
    <property type="protein sequence ID" value="WNP37359.1"/>
    <property type="molecule type" value="Genomic_DNA"/>
</dbReference>
<sequence length="160" mass="17132">MIPSSINDKMPSCVHGEVVFATPLVAYAGLFNSTNEADNGIGKVYTHKADGTFQAGGNGKFAGISINPKAYDLDLPFNGRQGEFVRRAEIGLVIEAPSTVAIGDKLYYKADGEITANKDNGKTDGDKVEYTEIPNCLVTRNVPLYDADEEKATLVASILN</sequence>
<accession>A0AA96DGD9</accession>
<dbReference type="EMBL" id="CP135131">
    <property type="protein sequence ID" value="WNP39451.1"/>
    <property type="molecule type" value="Genomic_DNA"/>
</dbReference>
<evidence type="ECO:0000313" key="3">
    <source>
        <dbReference type="EMBL" id="WNP37359.1"/>
    </source>
</evidence>
<dbReference type="EMBL" id="CP134853">
    <property type="protein sequence ID" value="WNL27996.1"/>
    <property type="molecule type" value="Genomic_DNA"/>
</dbReference>
<evidence type="ECO:0000313" key="1">
    <source>
        <dbReference type="EMBL" id="WNL27996.1"/>
    </source>
</evidence>
<protein>
    <submittedName>
        <fullName evidence="1">Uncharacterized protein</fullName>
    </submittedName>
</protein>
<dbReference type="AlphaFoldDB" id="A0AA96DGD9"/>
<evidence type="ECO:0000313" key="4">
    <source>
        <dbReference type="EMBL" id="WNP39451.1"/>
    </source>
</evidence>
<dbReference type="EMBL" id="CP134855">
    <property type="protein sequence ID" value="WNL31209.1"/>
    <property type="molecule type" value="Genomic_DNA"/>
</dbReference>